<name>A0A9D2NNJ5_9FIRM</name>
<comment type="caution">
    <text evidence="1">The sequence shown here is derived from an EMBL/GenBank/DDBJ whole genome shotgun (WGS) entry which is preliminary data.</text>
</comment>
<proteinExistence type="predicted"/>
<protein>
    <submittedName>
        <fullName evidence="1">Uncharacterized protein</fullName>
    </submittedName>
</protein>
<dbReference type="Proteomes" id="UP000823890">
    <property type="component" value="Unassembled WGS sequence"/>
</dbReference>
<organism evidence="1 2">
    <name type="scientific">Candidatus Mediterraneibacter faecipullorum</name>
    <dbReference type="NCBI Taxonomy" id="2838670"/>
    <lineage>
        <taxon>Bacteria</taxon>
        <taxon>Bacillati</taxon>
        <taxon>Bacillota</taxon>
        <taxon>Clostridia</taxon>
        <taxon>Lachnospirales</taxon>
        <taxon>Lachnospiraceae</taxon>
        <taxon>Mediterraneibacter</taxon>
    </lineage>
</organism>
<dbReference type="AlphaFoldDB" id="A0A9D2NNJ5"/>
<sequence>MQIKFYCDLYVSECWREKKAKIVKKLKENRIQPQVYVVALSQGDQNELEFFSSILLKQHAFDNTEVFVVGIANGYDEALFMVRDITEQIYAETGTAELRKYILERQKEYVKAGQ</sequence>
<evidence type="ECO:0000313" key="2">
    <source>
        <dbReference type="Proteomes" id="UP000823890"/>
    </source>
</evidence>
<evidence type="ECO:0000313" key="1">
    <source>
        <dbReference type="EMBL" id="HJC34676.1"/>
    </source>
</evidence>
<gene>
    <name evidence="1" type="ORF">H9758_08820</name>
</gene>
<reference evidence="1" key="2">
    <citation type="submission" date="2021-04" db="EMBL/GenBank/DDBJ databases">
        <authorList>
            <person name="Gilroy R."/>
        </authorList>
    </citation>
    <scope>NUCLEOTIDE SEQUENCE</scope>
    <source>
        <strain evidence="1">ChiW19-954</strain>
    </source>
</reference>
<reference evidence="1" key="1">
    <citation type="journal article" date="2021" name="PeerJ">
        <title>Extensive microbial diversity within the chicken gut microbiome revealed by metagenomics and culture.</title>
        <authorList>
            <person name="Gilroy R."/>
            <person name="Ravi A."/>
            <person name="Getino M."/>
            <person name="Pursley I."/>
            <person name="Horton D.L."/>
            <person name="Alikhan N.F."/>
            <person name="Baker D."/>
            <person name="Gharbi K."/>
            <person name="Hall N."/>
            <person name="Watson M."/>
            <person name="Adriaenssens E.M."/>
            <person name="Foster-Nyarko E."/>
            <person name="Jarju S."/>
            <person name="Secka A."/>
            <person name="Antonio M."/>
            <person name="Oren A."/>
            <person name="Chaudhuri R.R."/>
            <person name="La Ragione R."/>
            <person name="Hildebrand F."/>
            <person name="Pallen M.J."/>
        </authorList>
    </citation>
    <scope>NUCLEOTIDE SEQUENCE</scope>
    <source>
        <strain evidence="1">ChiW19-954</strain>
    </source>
</reference>
<dbReference type="EMBL" id="DWWO01000109">
    <property type="protein sequence ID" value="HJC34676.1"/>
    <property type="molecule type" value="Genomic_DNA"/>
</dbReference>
<accession>A0A9D2NNJ5</accession>